<dbReference type="AlphaFoldDB" id="A0A226F2B3"/>
<keyword evidence="2" id="KW-1185">Reference proteome</keyword>
<name>A0A226F2B3_FOLCA</name>
<protein>
    <submittedName>
        <fullName evidence="1">Uncharacterized protein</fullName>
    </submittedName>
</protein>
<gene>
    <name evidence="1" type="ORF">Fcan01_00161</name>
</gene>
<proteinExistence type="predicted"/>
<evidence type="ECO:0000313" key="1">
    <source>
        <dbReference type="EMBL" id="OXA63933.1"/>
    </source>
</evidence>
<dbReference type="EMBL" id="LNIX01000001">
    <property type="protein sequence ID" value="OXA63933.1"/>
    <property type="molecule type" value="Genomic_DNA"/>
</dbReference>
<organism evidence="1 2">
    <name type="scientific">Folsomia candida</name>
    <name type="common">Springtail</name>
    <dbReference type="NCBI Taxonomy" id="158441"/>
    <lineage>
        <taxon>Eukaryota</taxon>
        <taxon>Metazoa</taxon>
        <taxon>Ecdysozoa</taxon>
        <taxon>Arthropoda</taxon>
        <taxon>Hexapoda</taxon>
        <taxon>Collembola</taxon>
        <taxon>Entomobryomorpha</taxon>
        <taxon>Isotomoidea</taxon>
        <taxon>Isotomidae</taxon>
        <taxon>Proisotominae</taxon>
        <taxon>Folsomia</taxon>
    </lineage>
</organism>
<evidence type="ECO:0000313" key="2">
    <source>
        <dbReference type="Proteomes" id="UP000198287"/>
    </source>
</evidence>
<comment type="caution">
    <text evidence="1">The sequence shown here is derived from an EMBL/GenBank/DDBJ whole genome shotgun (WGS) entry which is preliminary data.</text>
</comment>
<sequence>MAHGDTGYLSNPMSSKSVCYYDLVNCHLAFTSVVRDMDAIVTKFDTFERGDVYLRISINPSCRLNVLDVWVKVTLIFSGDVGHHTLSQTVANKQNMNMQSIFPANGHNRVIANYVNLFNDSGVKESTTGVLVERFKGDELGVKYGFIEKLEFEVV</sequence>
<accession>A0A226F2B3</accession>
<reference evidence="1 2" key="1">
    <citation type="submission" date="2015-12" db="EMBL/GenBank/DDBJ databases">
        <title>The genome of Folsomia candida.</title>
        <authorList>
            <person name="Faddeeva A."/>
            <person name="Derks M.F."/>
            <person name="Anvar Y."/>
            <person name="Smit S."/>
            <person name="Van Straalen N."/>
            <person name="Roelofs D."/>
        </authorList>
    </citation>
    <scope>NUCLEOTIDE SEQUENCE [LARGE SCALE GENOMIC DNA]</scope>
    <source>
        <strain evidence="1 2">VU population</strain>
        <tissue evidence="1">Whole body</tissue>
    </source>
</reference>
<dbReference type="Proteomes" id="UP000198287">
    <property type="component" value="Unassembled WGS sequence"/>
</dbReference>
<dbReference type="OrthoDB" id="45365at2759"/>